<dbReference type="Pfam" id="PF26353">
    <property type="entry name" value="YhfM"/>
    <property type="match status" value="1"/>
</dbReference>
<feature type="signal peptide" evidence="1">
    <location>
        <begin position="1"/>
        <end position="20"/>
    </location>
</feature>
<reference evidence="4" key="1">
    <citation type="submission" date="2017-08" db="EMBL/GenBank/DDBJ databases">
        <authorList>
            <person name="Huang Z."/>
        </authorList>
    </citation>
    <scope>NUCLEOTIDE SEQUENCE [LARGE SCALE GENOMIC DNA]</scope>
    <source>
        <strain evidence="4">SA5d-4</strain>
    </source>
</reference>
<keyword evidence="4" id="KW-1185">Reference proteome</keyword>
<dbReference type="RefSeq" id="WP_094923352.1">
    <property type="nucleotide sequence ID" value="NZ_NPIA01000002.1"/>
</dbReference>
<dbReference type="Proteomes" id="UP000217083">
    <property type="component" value="Unassembled WGS sequence"/>
</dbReference>
<reference evidence="3 4" key="2">
    <citation type="submission" date="2017-09" db="EMBL/GenBank/DDBJ databases">
        <title>Bacillus patelloidae sp. nov., isolated from the intestinal tract of a marine limpet.</title>
        <authorList>
            <person name="Liu R."/>
            <person name="Dong C."/>
            <person name="Shao Z."/>
        </authorList>
    </citation>
    <scope>NUCLEOTIDE SEQUENCE [LARGE SCALE GENOMIC DNA]</scope>
    <source>
        <strain evidence="3 4">SA5d-4</strain>
    </source>
</reference>
<gene>
    <name evidence="3" type="ORF">CIB95_06350</name>
</gene>
<keyword evidence="1" id="KW-0732">Signal</keyword>
<comment type="caution">
    <text evidence="3">The sequence shown here is derived from an EMBL/GenBank/DDBJ whole genome shotgun (WGS) entry which is preliminary data.</text>
</comment>
<evidence type="ECO:0000259" key="2">
    <source>
        <dbReference type="Pfam" id="PF26353"/>
    </source>
</evidence>
<evidence type="ECO:0000313" key="3">
    <source>
        <dbReference type="EMBL" id="OZM57973.1"/>
    </source>
</evidence>
<evidence type="ECO:0000313" key="4">
    <source>
        <dbReference type="Proteomes" id="UP000217083"/>
    </source>
</evidence>
<name>A0A263BW52_9BACI</name>
<proteinExistence type="predicted"/>
<protein>
    <recommendedName>
        <fullName evidence="2">YhfM-like domain-containing protein</fullName>
    </recommendedName>
</protein>
<sequence>MKLIKFVTIIGLLVSIIACSSANMSFENIISNDMDVVEINARNFNGYFYTMTNKEKIKEFLTIFQETSFIKTEKVDVFGGVSLHLVDAEGNEITSIFPVDTNVFRMGETYYQSTSDIDGKVNAYIAEHFKHENLVIEEGMVVNLNVEEIEKVTIKDFKKNVSKVIDNKDSIISIVNVFNSTRKVEGIVNMAKPDYVLNFGIASYFVWIDGENITVQDTKNTHTIFSLSSETVKEVNDIFIELFN</sequence>
<dbReference type="AlphaFoldDB" id="A0A263BW52"/>
<dbReference type="PROSITE" id="PS51257">
    <property type="entry name" value="PROKAR_LIPOPROTEIN"/>
    <property type="match status" value="1"/>
</dbReference>
<dbReference type="InterPro" id="IPR058780">
    <property type="entry name" value="YhfM-like_dom"/>
</dbReference>
<accession>A0A263BW52</accession>
<feature type="domain" description="YhfM-like" evidence="2">
    <location>
        <begin position="146"/>
        <end position="239"/>
    </location>
</feature>
<dbReference type="EMBL" id="NPIA01000002">
    <property type="protein sequence ID" value="OZM57973.1"/>
    <property type="molecule type" value="Genomic_DNA"/>
</dbReference>
<feature type="chain" id="PRO_5038401532" description="YhfM-like domain-containing protein" evidence="1">
    <location>
        <begin position="21"/>
        <end position="244"/>
    </location>
</feature>
<organism evidence="3 4">
    <name type="scientific">Lottiidibacillus patelloidae</name>
    <dbReference type="NCBI Taxonomy" id="2670334"/>
    <lineage>
        <taxon>Bacteria</taxon>
        <taxon>Bacillati</taxon>
        <taxon>Bacillota</taxon>
        <taxon>Bacilli</taxon>
        <taxon>Bacillales</taxon>
        <taxon>Bacillaceae</taxon>
        <taxon>Lottiidibacillus</taxon>
    </lineage>
</organism>
<evidence type="ECO:0000256" key="1">
    <source>
        <dbReference type="SAM" id="SignalP"/>
    </source>
</evidence>